<name>A0ABU1LSK3_9BURK</name>
<evidence type="ECO:0000256" key="2">
    <source>
        <dbReference type="SAM" id="MobiDB-lite"/>
    </source>
</evidence>
<reference evidence="3 4" key="1">
    <citation type="submission" date="2023-07" db="EMBL/GenBank/DDBJ databases">
        <title>Sorghum-associated microbial communities from plants grown in Nebraska, USA.</title>
        <authorList>
            <person name="Schachtman D."/>
        </authorList>
    </citation>
    <scope>NUCLEOTIDE SEQUENCE [LARGE SCALE GENOMIC DNA]</scope>
    <source>
        <strain evidence="3 4">DS1316</strain>
    </source>
</reference>
<keyword evidence="1" id="KW-0175">Coiled coil</keyword>
<dbReference type="Proteomes" id="UP001264340">
    <property type="component" value="Unassembled WGS sequence"/>
</dbReference>
<dbReference type="RefSeq" id="WP_310121494.1">
    <property type="nucleotide sequence ID" value="NZ_JAVDRP010000005.1"/>
</dbReference>
<evidence type="ECO:0000313" key="4">
    <source>
        <dbReference type="Proteomes" id="UP001264340"/>
    </source>
</evidence>
<organism evidence="3 4">
    <name type="scientific">Paraburkholderia terricola</name>
    <dbReference type="NCBI Taxonomy" id="169427"/>
    <lineage>
        <taxon>Bacteria</taxon>
        <taxon>Pseudomonadati</taxon>
        <taxon>Pseudomonadota</taxon>
        <taxon>Betaproteobacteria</taxon>
        <taxon>Burkholderiales</taxon>
        <taxon>Burkholderiaceae</taxon>
        <taxon>Paraburkholderia</taxon>
    </lineage>
</organism>
<accession>A0ABU1LSK3</accession>
<evidence type="ECO:0000313" key="3">
    <source>
        <dbReference type="EMBL" id="MDR6409739.1"/>
    </source>
</evidence>
<gene>
    <name evidence="3" type="ORF">J2804_003144</name>
</gene>
<evidence type="ECO:0000256" key="1">
    <source>
        <dbReference type="SAM" id="Coils"/>
    </source>
</evidence>
<feature type="region of interest" description="Disordered" evidence="2">
    <location>
        <begin position="204"/>
        <end position="223"/>
    </location>
</feature>
<protein>
    <submittedName>
        <fullName evidence="3">Uncharacterized protein</fullName>
    </submittedName>
</protein>
<feature type="coiled-coil region" evidence="1">
    <location>
        <begin position="33"/>
        <end position="63"/>
    </location>
</feature>
<keyword evidence="4" id="KW-1185">Reference proteome</keyword>
<sequence length="223" mass="24341">MSTSTVVPLHTTGTPSGAPPTFGGIGSFIALMRRTLRRNFAALDRRADEARRIQAEAQTLKDTGSNPFHAGRIFKLEERADKLDAHRAALSASIRECGYMLADAAPQIDAITTLAERCDLLNVNVADRAGLSDADGVVSILFAHALEDSAERRHCEFNDGPLFNALRRVMMDFLDTPGGQSASNSLFEPGGMFEWLPFYRQNPDGTLTRVPPPLREARPSDAE</sequence>
<comment type="caution">
    <text evidence="3">The sequence shown here is derived from an EMBL/GenBank/DDBJ whole genome shotgun (WGS) entry which is preliminary data.</text>
</comment>
<dbReference type="EMBL" id="JAVDRP010000005">
    <property type="protein sequence ID" value="MDR6409739.1"/>
    <property type="molecule type" value="Genomic_DNA"/>
</dbReference>
<proteinExistence type="predicted"/>